<keyword evidence="8" id="KW-1185">Reference proteome</keyword>
<dbReference type="GO" id="GO:0016987">
    <property type="term" value="F:sigma factor activity"/>
    <property type="evidence" value="ECO:0007669"/>
    <property type="project" value="UniProtKB-KW"/>
</dbReference>
<keyword evidence="4" id="KW-0804">Transcription</keyword>
<dbReference type="GO" id="GO:0006352">
    <property type="term" value="P:DNA-templated transcription initiation"/>
    <property type="evidence" value="ECO:0007669"/>
    <property type="project" value="InterPro"/>
</dbReference>
<gene>
    <name evidence="7" type="ORF">DN53_05780</name>
</gene>
<protein>
    <recommendedName>
        <fullName evidence="9">RNA polymerase sigma-70 factor</fullName>
    </recommendedName>
</protein>
<dbReference type="InterPro" id="IPR013324">
    <property type="entry name" value="RNA_pol_sigma_r3/r4-like"/>
</dbReference>
<dbReference type="EMBL" id="JJMP01000010">
    <property type="protein sequence ID" value="RYC50426.1"/>
    <property type="molecule type" value="Genomic_DNA"/>
</dbReference>
<accession>A0A444VI30</accession>
<dbReference type="SUPFAM" id="SSF88946">
    <property type="entry name" value="Sigma2 domain of RNA polymerase sigma factors"/>
    <property type="match status" value="1"/>
</dbReference>
<evidence type="ECO:0000256" key="2">
    <source>
        <dbReference type="ARBA" id="ARBA00023015"/>
    </source>
</evidence>
<dbReference type="SUPFAM" id="SSF88659">
    <property type="entry name" value="Sigma3 and sigma4 domains of RNA polymerase sigma factors"/>
    <property type="match status" value="1"/>
</dbReference>
<dbReference type="InterPro" id="IPR036388">
    <property type="entry name" value="WH-like_DNA-bd_sf"/>
</dbReference>
<evidence type="ECO:0008006" key="9">
    <source>
        <dbReference type="Google" id="ProtNLM"/>
    </source>
</evidence>
<comment type="caution">
    <text evidence="7">The sequence shown here is derived from an EMBL/GenBank/DDBJ whole genome shotgun (WGS) entry which is preliminary data.</text>
</comment>
<dbReference type="Gene3D" id="1.10.10.10">
    <property type="entry name" value="Winged helix-like DNA-binding domain superfamily/Winged helix DNA-binding domain"/>
    <property type="match status" value="1"/>
</dbReference>
<evidence type="ECO:0000256" key="4">
    <source>
        <dbReference type="ARBA" id="ARBA00023163"/>
    </source>
</evidence>
<dbReference type="Pfam" id="PF08281">
    <property type="entry name" value="Sigma70_r4_2"/>
    <property type="match status" value="1"/>
</dbReference>
<dbReference type="NCBIfam" id="TIGR02937">
    <property type="entry name" value="sigma70-ECF"/>
    <property type="match status" value="1"/>
</dbReference>
<proteinExistence type="inferred from homology"/>
<evidence type="ECO:0000313" key="7">
    <source>
        <dbReference type="EMBL" id="RYC50426.1"/>
    </source>
</evidence>
<name>A0A444VI30_9FLAO</name>
<evidence type="ECO:0000256" key="1">
    <source>
        <dbReference type="ARBA" id="ARBA00010641"/>
    </source>
</evidence>
<dbReference type="InterPro" id="IPR013249">
    <property type="entry name" value="RNA_pol_sigma70_r4_t2"/>
</dbReference>
<dbReference type="PANTHER" id="PTHR43133:SF46">
    <property type="entry name" value="RNA POLYMERASE SIGMA-70 FACTOR ECF SUBFAMILY"/>
    <property type="match status" value="1"/>
</dbReference>
<dbReference type="Proteomes" id="UP000290261">
    <property type="component" value="Unassembled WGS sequence"/>
</dbReference>
<dbReference type="GO" id="GO:0003677">
    <property type="term" value="F:DNA binding"/>
    <property type="evidence" value="ECO:0007669"/>
    <property type="project" value="InterPro"/>
</dbReference>
<sequence>MKTFENDNLLAKAIIDGDNQAFKLFFDTYNRPLLGYLLTLTQDRDLAEDIVQMSFVSIWKRRKSLQPFGFKQLLFTTAKNQFIDQYRSTVTRANLYAELTFDAVYDEEEDKEHIQQQIIKLRKIIETLPERCQQILRMTKLEGLSQQEAADYLGISIRTVEAQVRVAYTKIREAFDGDDAMILFLLMGALYQLYVEQDNS</sequence>
<keyword evidence="3" id="KW-0731">Sigma factor</keyword>
<evidence type="ECO:0000313" key="8">
    <source>
        <dbReference type="Proteomes" id="UP000290261"/>
    </source>
</evidence>
<dbReference type="InterPro" id="IPR007627">
    <property type="entry name" value="RNA_pol_sigma70_r2"/>
</dbReference>
<dbReference type="Pfam" id="PF04542">
    <property type="entry name" value="Sigma70_r2"/>
    <property type="match status" value="1"/>
</dbReference>
<dbReference type="RefSeq" id="WP_129656006.1">
    <property type="nucleotide sequence ID" value="NZ_ML142914.1"/>
</dbReference>
<dbReference type="PANTHER" id="PTHR43133">
    <property type="entry name" value="RNA POLYMERASE ECF-TYPE SIGMA FACTO"/>
    <property type="match status" value="1"/>
</dbReference>
<dbReference type="Gene3D" id="1.10.1740.10">
    <property type="match status" value="1"/>
</dbReference>
<organism evidence="7 8">
    <name type="scientific">Flagellimonas olearia</name>
    <dbReference type="NCBI Taxonomy" id="552546"/>
    <lineage>
        <taxon>Bacteria</taxon>
        <taxon>Pseudomonadati</taxon>
        <taxon>Bacteroidota</taxon>
        <taxon>Flavobacteriia</taxon>
        <taxon>Flavobacteriales</taxon>
        <taxon>Flavobacteriaceae</taxon>
        <taxon>Flagellimonas</taxon>
    </lineage>
</organism>
<dbReference type="InterPro" id="IPR013325">
    <property type="entry name" value="RNA_pol_sigma_r2"/>
</dbReference>
<evidence type="ECO:0000256" key="3">
    <source>
        <dbReference type="ARBA" id="ARBA00023082"/>
    </source>
</evidence>
<keyword evidence="2" id="KW-0805">Transcription regulation</keyword>
<dbReference type="InterPro" id="IPR039425">
    <property type="entry name" value="RNA_pol_sigma-70-like"/>
</dbReference>
<reference evidence="7 8" key="1">
    <citation type="submission" date="2014-04" db="EMBL/GenBank/DDBJ databases">
        <title>Whole genome of Muricauda olearia.</title>
        <authorList>
            <person name="Zhang X.-H."/>
            <person name="Tang K."/>
        </authorList>
    </citation>
    <scope>NUCLEOTIDE SEQUENCE [LARGE SCALE GENOMIC DNA]</scope>
    <source>
        <strain evidence="7 8">Th120</strain>
    </source>
</reference>
<feature type="domain" description="RNA polymerase sigma-70 region 2" evidence="5">
    <location>
        <begin position="26"/>
        <end position="88"/>
    </location>
</feature>
<dbReference type="InterPro" id="IPR014284">
    <property type="entry name" value="RNA_pol_sigma-70_dom"/>
</dbReference>
<evidence type="ECO:0000259" key="6">
    <source>
        <dbReference type="Pfam" id="PF08281"/>
    </source>
</evidence>
<evidence type="ECO:0000259" key="5">
    <source>
        <dbReference type="Pfam" id="PF04542"/>
    </source>
</evidence>
<comment type="similarity">
    <text evidence="1">Belongs to the sigma-70 factor family. ECF subfamily.</text>
</comment>
<feature type="domain" description="RNA polymerase sigma factor 70 region 4 type 2" evidence="6">
    <location>
        <begin position="120"/>
        <end position="167"/>
    </location>
</feature>
<dbReference type="AlphaFoldDB" id="A0A444VI30"/>
<dbReference type="CDD" id="cd06171">
    <property type="entry name" value="Sigma70_r4"/>
    <property type="match status" value="1"/>
</dbReference>